<evidence type="ECO:0000313" key="1">
    <source>
        <dbReference type="EMBL" id="MPN64799.1"/>
    </source>
</evidence>
<protein>
    <submittedName>
        <fullName evidence="1">Uncharacterized protein</fullName>
    </submittedName>
</protein>
<dbReference type="EMBL" id="VSSQ01146202">
    <property type="protein sequence ID" value="MPN64799.1"/>
    <property type="molecule type" value="Genomic_DNA"/>
</dbReference>
<sequence>MCRVFEDRIGDRAHLLAGGRVVMTDALGAFVAVNLIDAVTHRNGLIRTFGFAHIAIDAFFRD</sequence>
<gene>
    <name evidence="1" type="ORF">SDC9_212576</name>
</gene>
<name>A0A645JPZ4_9ZZZZ</name>
<dbReference type="AlphaFoldDB" id="A0A645JPZ4"/>
<comment type="caution">
    <text evidence="1">The sequence shown here is derived from an EMBL/GenBank/DDBJ whole genome shotgun (WGS) entry which is preliminary data.</text>
</comment>
<proteinExistence type="predicted"/>
<organism evidence="1">
    <name type="scientific">bioreactor metagenome</name>
    <dbReference type="NCBI Taxonomy" id="1076179"/>
    <lineage>
        <taxon>unclassified sequences</taxon>
        <taxon>metagenomes</taxon>
        <taxon>ecological metagenomes</taxon>
    </lineage>
</organism>
<reference evidence="1" key="1">
    <citation type="submission" date="2019-08" db="EMBL/GenBank/DDBJ databases">
        <authorList>
            <person name="Kucharzyk K."/>
            <person name="Murdoch R.W."/>
            <person name="Higgins S."/>
            <person name="Loffler F."/>
        </authorList>
    </citation>
    <scope>NUCLEOTIDE SEQUENCE</scope>
</reference>
<accession>A0A645JPZ4</accession>